<reference evidence="3 4" key="1">
    <citation type="submission" date="2024-01" db="EMBL/GenBank/DDBJ databases">
        <title>A telomere-to-telomere, gap-free genome of sweet tea (Lithocarpus litseifolius).</title>
        <authorList>
            <person name="Zhou J."/>
        </authorList>
    </citation>
    <scope>NUCLEOTIDE SEQUENCE [LARGE SCALE GENOMIC DNA]</scope>
    <source>
        <strain evidence="3">Zhou-2022a</strain>
        <tissue evidence="3">Leaf</tissue>
    </source>
</reference>
<evidence type="ECO:0000313" key="4">
    <source>
        <dbReference type="Proteomes" id="UP001459277"/>
    </source>
</evidence>
<evidence type="ECO:0000313" key="3">
    <source>
        <dbReference type="EMBL" id="KAL0011382.1"/>
    </source>
</evidence>
<dbReference type="InterPro" id="IPR036691">
    <property type="entry name" value="Endo/exonu/phosph_ase_sf"/>
</dbReference>
<dbReference type="InterPro" id="IPR000477">
    <property type="entry name" value="RT_dom"/>
</dbReference>
<evidence type="ECO:0000256" key="1">
    <source>
        <dbReference type="SAM" id="Coils"/>
    </source>
</evidence>
<sequence length="481" mass="55327">MRCKEVLLIHWRGWTATLAGSNKVAYLELSRAWEPLDRSKPSQACEGKRSHGGGLAFLWKNTIKLEIINYTVNHVLALVEAFREALDSCHLQDLGYRGYPFTWSNKRPGNANTKIRLDRGVGNEEWRVKFQMSTITHLSTHTSDHLPIMLQVQSFQKQRQQRGRSFKFEEEWLLSNECEEVVQKAWGRSVDESHGLLSIKNKIQACGLELSSWGSAKPDEAAIKELQKRLDRLNEAENTEENKAEFLEVSKQMDDLLQKQEIYWAQRSRISWMKHGDRNRKFFHSKATQRRKKNHISGIQNAHRQWVEELEEVVEVASDYFDNLFCVGAADQMEEFLNAVPNKVTDNMQEVLLGEFTTEEVKEALFQMGPTKAPGPDDIISPTQSAFVPGRLITDNILVAYETIHTMHVRKKGKKGTMALKLDVSKAYDRVEWLFLQKIMEKLGFPARWIERVMSCVTTPSFSILVNGKPHGMIQPSRGIR</sequence>
<dbReference type="Proteomes" id="UP001459277">
    <property type="component" value="Unassembled WGS sequence"/>
</dbReference>
<dbReference type="EMBL" id="JAZDWU010000002">
    <property type="protein sequence ID" value="KAL0011382.1"/>
    <property type="molecule type" value="Genomic_DNA"/>
</dbReference>
<organism evidence="3 4">
    <name type="scientific">Lithocarpus litseifolius</name>
    <dbReference type="NCBI Taxonomy" id="425828"/>
    <lineage>
        <taxon>Eukaryota</taxon>
        <taxon>Viridiplantae</taxon>
        <taxon>Streptophyta</taxon>
        <taxon>Embryophyta</taxon>
        <taxon>Tracheophyta</taxon>
        <taxon>Spermatophyta</taxon>
        <taxon>Magnoliopsida</taxon>
        <taxon>eudicotyledons</taxon>
        <taxon>Gunneridae</taxon>
        <taxon>Pentapetalae</taxon>
        <taxon>rosids</taxon>
        <taxon>fabids</taxon>
        <taxon>Fagales</taxon>
        <taxon>Fagaceae</taxon>
        <taxon>Lithocarpus</taxon>
    </lineage>
</organism>
<comment type="caution">
    <text evidence="3">The sequence shown here is derived from an EMBL/GenBank/DDBJ whole genome shotgun (WGS) entry which is preliminary data.</text>
</comment>
<evidence type="ECO:0000259" key="2">
    <source>
        <dbReference type="Pfam" id="PF00078"/>
    </source>
</evidence>
<feature type="coiled-coil region" evidence="1">
    <location>
        <begin position="216"/>
        <end position="250"/>
    </location>
</feature>
<dbReference type="PANTHER" id="PTHR33710:SF62">
    <property type="entry name" value="DUF4283 DOMAIN PROTEIN"/>
    <property type="match status" value="1"/>
</dbReference>
<dbReference type="PANTHER" id="PTHR33710">
    <property type="entry name" value="BNAC02G09200D PROTEIN"/>
    <property type="match status" value="1"/>
</dbReference>
<name>A0AAW2DLF6_9ROSI</name>
<keyword evidence="1" id="KW-0175">Coiled coil</keyword>
<accession>A0AAW2DLF6</accession>
<dbReference type="SUPFAM" id="SSF56219">
    <property type="entry name" value="DNase I-like"/>
    <property type="match status" value="1"/>
</dbReference>
<dbReference type="Gene3D" id="3.60.10.10">
    <property type="entry name" value="Endonuclease/exonuclease/phosphatase"/>
    <property type="match status" value="1"/>
</dbReference>
<dbReference type="Pfam" id="PF00078">
    <property type="entry name" value="RVT_1"/>
    <property type="match status" value="1"/>
</dbReference>
<dbReference type="AlphaFoldDB" id="A0AAW2DLF6"/>
<protein>
    <recommendedName>
        <fullName evidence="2">Reverse transcriptase domain-containing protein</fullName>
    </recommendedName>
</protein>
<proteinExistence type="predicted"/>
<keyword evidence="4" id="KW-1185">Reference proteome</keyword>
<gene>
    <name evidence="3" type="ORF">SO802_006490</name>
</gene>
<feature type="domain" description="Reverse transcriptase" evidence="2">
    <location>
        <begin position="379"/>
        <end position="473"/>
    </location>
</feature>